<feature type="domain" description="HotDog ACOT-type" evidence="5">
    <location>
        <begin position="155"/>
        <end position="267"/>
    </location>
</feature>
<dbReference type="PROSITE" id="PS51770">
    <property type="entry name" value="HOTDOG_ACOT"/>
    <property type="match status" value="1"/>
</dbReference>
<dbReference type="CDD" id="cd03442">
    <property type="entry name" value="BFIT_BACH"/>
    <property type="match status" value="1"/>
</dbReference>
<protein>
    <submittedName>
        <fullName evidence="7">HotDog ACOT-type domain-containing protein</fullName>
    </submittedName>
</protein>
<evidence type="ECO:0000256" key="1">
    <source>
        <dbReference type="ARBA" id="ARBA00010458"/>
    </source>
</evidence>
<dbReference type="eggNOG" id="KOG2763">
    <property type="taxonomic scope" value="Eukaryota"/>
</dbReference>
<evidence type="ECO:0000256" key="2">
    <source>
        <dbReference type="ARBA" id="ARBA00022737"/>
    </source>
</evidence>
<keyword evidence="2" id="KW-0677">Repeat</keyword>
<comment type="similarity">
    <text evidence="1">Belongs to the acyl coenzyme A hydrolase family.</text>
</comment>
<sequence>MYFLIENSLDLLKKGFFTKDLKHRTIKSDLDILMTGLVTWVGRSSIEVTMHLSQKYAKDEYRGVLTARFVMVTLDPKTQKAVSNVPLKLETEQDKKLFEKGEYAKQVRRSREEMSLYKNPPTEIERAMLHDLFLKTMDNKNHSLDRLPAGHVWMNDAKVENMVICFPIKRNMYGKIFGGYLMRTAVETAFANAALFSKSNPEVMAVDSVVFKKGVEIGSLLVLQSQISYTTDRFMQLSVSAHVVDINNGDSETTTTFQFTFRTDKPVPVVLPQTYSDGMAYLNSRRHFNSSAHL</sequence>
<dbReference type="WBParaSite" id="BXY_0497100.1">
    <property type="protein sequence ID" value="BXY_0497100.1"/>
    <property type="gene ID" value="BXY_0497100"/>
</dbReference>
<accession>A0A1I7RW58</accession>
<dbReference type="PANTHER" id="PTHR12655">
    <property type="entry name" value="ACYL-COA THIOESTERASE"/>
    <property type="match status" value="1"/>
</dbReference>
<dbReference type="SUPFAM" id="SSF54637">
    <property type="entry name" value="Thioesterase/thiol ester dehydrase-isomerase"/>
    <property type="match status" value="2"/>
</dbReference>
<dbReference type="PANTHER" id="PTHR12655:SF0">
    <property type="entry name" value="ACYL-COENZYME A THIOESTERASE 9, MITOCHONDRIAL"/>
    <property type="match status" value="1"/>
</dbReference>
<dbReference type="AlphaFoldDB" id="A0A1I7RW58"/>
<proteinExistence type="inferred from homology"/>
<dbReference type="GO" id="GO:0047617">
    <property type="term" value="F:fatty acyl-CoA hydrolase activity"/>
    <property type="evidence" value="ECO:0007669"/>
    <property type="project" value="TreeGrafter"/>
</dbReference>
<evidence type="ECO:0000256" key="3">
    <source>
        <dbReference type="ARBA" id="ARBA00022801"/>
    </source>
</evidence>
<evidence type="ECO:0000256" key="4">
    <source>
        <dbReference type="ARBA" id="ARBA00022946"/>
    </source>
</evidence>
<dbReference type="Proteomes" id="UP000095284">
    <property type="component" value="Unplaced"/>
</dbReference>
<dbReference type="Gene3D" id="3.10.129.10">
    <property type="entry name" value="Hotdog Thioesterase"/>
    <property type="match status" value="2"/>
</dbReference>
<evidence type="ECO:0000313" key="7">
    <source>
        <dbReference type="WBParaSite" id="BXY_0497100.1"/>
    </source>
</evidence>
<evidence type="ECO:0000259" key="5">
    <source>
        <dbReference type="PROSITE" id="PS51770"/>
    </source>
</evidence>
<organism evidence="6 7">
    <name type="scientific">Bursaphelenchus xylophilus</name>
    <name type="common">Pinewood nematode worm</name>
    <name type="synonym">Aphelenchoides xylophilus</name>
    <dbReference type="NCBI Taxonomy" id="6326"/>
    <lineage>
        <taxon>Eukaryota</taxon>
        <taxon>Metazoa</taxon>
        <taxon>Ecdysozoa</taxon>
        <taxon>Nematoda</taxon>
        <taxon>Chromadorea</taxon>
        <taxon>Rhabditida</taxon>
        <taxon>Tylenchina</taxon>
        <taxon>Tylenchomorpha</taxon>
        <taxon>Aphelenchoidea</taxon>
        <taxon>Aphelenchoididae</taxon>
        <taxon>Bursaphelenchus</taxon>
    </lineage>
</organism>
<dbReference type="GO" id="GO:0005739">
    <property type="term" value="C:mitochondrion"/>
    <property type="evidence" value="ECO:0007669"/>
    <property type="project" value="TreeGrafter"/>
</dbReference>
<reference evidence="7" key="1">
    <citation type="submission" date="2016-11" db="UniProtKB">
        <authorList>
            <consortium name="WormBaseParasite"/>
        </authorList>
    </citation>
    <scope>IDENTIFICATION</scope>
</reference>
<keyword evidence="4" id="KW-0809">Transit peptide</keyword>
<dbReference type="GO" id="GO:0006637">
    <property type="term" value="P:acyl-CoA metabolic process"/>
    <property type="evidence" value="ECO:0007669"/>
    <property type="project" value="TreeGrafter"/>
</dbReference>
<evidence type="ECO:0000313" key="6">
    <source>
        <dbReference type="Proteomes" id="UP000095284"/>
    </source>
</evidence>
<name>A0A1I7RW58_BURXY</name>
<dbReference type="InterPro" id="IPR029069">
    <property type="entry name" value="HotDog_dom_sf"/>
</dbReference>
<keyword evidence="3" id="KW-0378">Hydrolase</keyword>
<dbReference type="InterPro" id="IPR033120">
    <property type="entry name" value="HOTDOG_ACOT"/>
</dbReference>